<comment type="caution">
    <text evidence="2">The sequence shown here is derived from an EMBL/GenBank/DDBJ whole genome shotgun (WGS) entry which is preliminary data.</text>
</comment>
<sequence>MKNLLLFVIIMTCSAASFAQLAKMQFEDAEAAYGEGKFAEAVKLLDEAEQSNKGANPPIMHLRILARVELIKQNPDSDFDIIDKARKETGLFLKQYNGNAQLEDKYREVYQASKVLKDLPLTREAFEEVRAKEKKANAEAELAKNEKKKQFLLYSLIGEFPKGTTLEAFRKKHKLKDWRFTTEPNGDRRIGMGEYSLVFRGGKIIGYVIGELGENDQGHEDAKADLANKVAYFTNLFGFEPEVKDAKYTAPASGTFYTWAYEKKTFIVESSFTLSGNMYKWFFYYYDYDES</sequence>
<accession>A0ABS3YHN8</accession>
<dbReference type="RefSeq" id="WP_209146596.1">
    <property type="nucleotide sequence ID" value="NZ_JAGHKP010000003.1"/>
</dbReference>
<gene>
    <name evidence="2" type="ORF">J7I43_15300</name>
</gene>
<dbReference type="EMBL" id="JAGHKP010000003">
    <property type="protein sequence ID" value="MBO9153594.1"/>
    <property type="molecule type" value="Genomic_DNA"/>
</dbReference>
<evidence type="ECO:0000313" key="3">
    <source>
        <dbReference type="Proteomes" id="UP000679126"/>
    </source>
</evidence>
<proteinExistence type="predicted"/>
<evidence type="ECO:0000256" key="1">
    <source>
        <dbReference type="SAM" id="SignalP"/>
    </source>
</evidence>
<evidence type="ECO:0008006" key="4">
    <source>
        <dbReference type="Google" id="ProtNLM"/>
    </source>
</evidence>
<keyword evidence="1" id="KW-0732">Signal</keyword>
<reference evidence="3" key="1">
    <citation type="submission" date="2021-03" db="EMBL/GenBank/DDBJ databases">
        <title>Assistant Professor.</title>
        <authorList>
            <person name="Huq M.A."/>
        </authorList>
    </citation>
    <scope>NUCLEOTIDE SEQUENCE [LARGE SCALE GENOMIC DNA]</scope>
    <source>
        <strain evidence="3">MAH-28</strain>
    </source>
</reference>
<dbReference type="Proteomes" id="UP000679126">
    <property type="component" value="Unassembled WGS sequence"/>
</dbReference>
<organism evidence="2 3">
    <name type="scientific">Chitinophaga chungangae</name>
    <dbReference type="NCBI Taxonomy" id="2821488"/>
    <lineage>
        <taxon>Bacteria</taxon>
        <taxon>Pseudomonadati</taxon>
        <taxon>Bacteroidota</taxon>
        <taxon>Chitinophagia</taxon>
        <taxon>Chitinophagales</taxon>
        <taxon>Chitinophagaceae</taxon>
        <taxon>Chitinophaga</taxon>
    </lineage>
</organism>
<protein>
    <recommendedName>
        <fullName evidence="4">Tetratricopeptide repeat protein</fullName>
    </recommendedName>
</protein>
<evidence type="ECO:0000313" key="2">
    <source>
        <dbReference type="EMBL" id="MBO9153594.1"/>
    </source>
</evidence>
<keyword evidence="3" id="KW-1185">Reference proteome</keyword>
<feature type="chain" id="PRO_5045048981" description="Tetratricopeptide repeat protein" evidence="1">
    <location>
        <begin position="20"/>
        <end position="291"/>
    </location>
</feature>
<feature type="signal peptide" evidence="1">
    <location>
        <begin position="1"/>
        <end position="19"/>
    </location>
</feature>
<name>A0ABS3YHN8_9BACT</name>